<dbReference type="PANTHER" id="PTHR14494:SF0">
    <property type="entry name" value="ALADIN"/>
    <property type="match status" value="1"/>
</dbReference>
<dbReference type="AlphaFoldDB" id="A0A1X2HEL9"/>
<dbReference type="GO" id="GO:0006913">
    <property type="term" value="P:nucleocytoplasmic transport"/>
    <property type="evidence" value="ECO:0007669"/>
    <property type="project" value="TreeGrafter"/>
</dbReference>
<reference evidence="1 2" key="1">
    <citation type="submission" date="2016-07" db="EMBL/GenBank/DDBJ databases">
        <title>Pervasive Adenine N6-methylation of Active Genes in Fungi.</title>
        <authorList>
            <consortium name="DOE Joint Genome Institute"/>
            <person name="Mondo S.J."/>
            <person name="Dannebaum R.O."/>
            <person name="Kuo R.C."/>
            <person name="Labutti K."/>
            <person name="Haridas S."/>
            <person name="Kuo A."/>
            <person name="Salamov A."/>
            <person name="Ahrendt S.R."/>
            <person name="Lipzen A."/>
            <person name="Sullivan W."/>
            <person name="Andreopoulos W.B."/>
            <person name="Clum A."/>
            <person name="Lindquist E."/>
            <person name="Daum C."/>
            <person name="Ramamoorthy G.K."/>
            <person name="Gryganskyi A."/>
            <person name="Culley D."/>
            <person name="Magnuson J.K."/>
            <person name="James T.Y."/>
            <person name="O'Malley M.A."/>
            <person name="Stajich J.E."/>
            <person name="Spatafora J.W."/>
            <person name="Visel A."/>
            <person name="Grigoriev I.V."/>
        </authorList>
    </citation>
    <scope>NUCLEOTIDE SEQUENCE [LARGE SCALE GENOMIC DNA]</scope>
    <source>
        <strain evidence="1 2">NRRL 2496</strain>
    </source>
</reference>
<gene>
    <name evidence="1" type="ORF">BCR43DRAFT_489660</name>
</gene>
<organism evidence="1 2">
    <name type="scientific">Syncephalastrum racemosum</name>
    <name type="common">Filamentous fungus</name>
    <dbReference type="NCBI Taxonomy" id="13706"/>
    <lineage>
        <taxon>Eukaryota</taxon>
        <taxon>Fungi</taxon>
        <taxon>Fungi incertae sedis</taxon>
        <taxon>Mucoromycota</taxon>
        <taxon>Mucoromycotina</taxon>
        <taxon>Mucoromycetes</taxon>
        <taxon>Mucorales</taxon>
        <taxon>Syncephalastraceae</taxon>
        <taxon>Syncephalastrum</taxon>
    </lineage>
</organism>
<evidence type="ECO:0000313" key="1">
    <source>
        <dbReference type="EMBL" id="ORY97367.1"/>
    </source>
</evidence>
<dbReference type="InterPro" id="IPR015943">
    <property type="entry name" value="WD40/YVTN_repeat-like_dom_sf"/>
</dbReference>
<name>A0A1X2HEL9_SYNRA</name>
<accession>A0A1X2HEL9</accession>
<dbReference type="InterPro" id="IPR001680">
    <property type="entry name" value="WD40_rpt"/>
</dbReference>
<dbReference type="SUPFAM" id="SSF101908">
    <property type="entry name" value="Putative isomerase YbhE"/>
    <property type="match status" value="1"/>
</dbReference>
<dbReference type="GO" id="GO:0005643">
    <property type="term" value="C:nuclear pore"/>
    <property type="evidence" value="ECO:0007669"/>
    <property type="project" value="TreeGrafter"/>
</dbReference>
<dbReference type="OMA" id="WRPLCAF"/>
<evidence type="ECO:0008006" key="3">
    <source>
        <dbReference type="Google" id="ProtNLM"/>
    </source>
</evidence>
<dbReference type="Proteomes" id="UP000242180">
    <property type="component" value="Unassembled WGS sequence"/>
</dbReference>
<protein>
    <recommendedName>
        <fullName evidence="3">WD40-repeat-containing domain protein</fullName>
    </recommendedName>
</protein>
<proteinExistence type="predicted"/>
<evidence type="ECO:0000313" key="2">
    <source>
        <dbReference type="Proteomes" id="UP000242180"/>
    </source>
</evidence>
<sequence length="477" mass="53845">MDVVPDREHATVAEVDNVLIHIADNGDPALRDLATRQVPLYRPIHLTHVDSTTTHLTDEIEAIWNAFVQHLPSIFQEWWQVAKTELEQRWANTPLSSVSNTAFRYVDNYFLAHKRLPEADHSFHVGVKNHMAWHPHRPMLAVVLENDAVYIYEKEDDVWTCRVLKHHLMKDITALEWKHRTSGTLAVACRKGVCVWNISYEDRYQRGTVDEPTLCKSATMQYFTSPDHDHISSIAWDPSPGSHLLATASSVSGSLVIYDTMLLQTIQIKRTGNANRLLRWSPNGEWLYVAGHTGYSRMWNTKSWTHKDLSNPPGLWVESACWAPNSRNLFIAMHGKTDLHAFYWTDGKADAEIRYKKVYAIASPPAGAVRTGSIRQISLDPVKGERLAVAFDHSEHIELYAVDETAALQLGKGDLLKRIGYIRGSVSPVGHDLANPVNTNLGTKQVHISFSPSYHKNVNSILAILYENGIISFVSHA</sequence>
<dbReference type="OrthoDB" id="10251741at2759"/>
<dbReference type="InParanoid" id="A0A1X2HEL9"/>
<dbReference type="InterPro" id="IPR045139">
    <property type="entry name" value="Aladin"/>
</dbReference>
<dbReference type="EMBL" id="MCGN01000004">
    <property type="protein sequence ID" value="ORY97367.1"/>
    <property type="molecule type" value="Genomic_DNA"/>
</dbReference>
<dbReference type="STRING" id="13706.A0A1X2HEL9"/>
<dbReference type="Gene3D" id="2.130.10.10">
    <property type="entry name" value="YVTN repeat-like/Quinoprotein amine dehydrogenase"/>
    <property type="match status" value="1"/>
</dbReference>
<keyword evidence="2" id="KW-1185">Reference proteome</keyword>
<dbReference type="PANTHER" id="PTHR14494">
    <property type="entry name" value="ALADIN/ADRACALIN/AAAS"/>
    <property type="match status" value="1"/>
</dbReference>
<dbReference type="SMART" id="SM00320">
    <property type="entry name" value="WD40"/>
    <property type="match status" value="4"/>
</dbReference>
<comment type="caution">
    <text evidence="1">The sequence shown here is derived from an EMBL/GenBank/DDBJ whole genome shotgun (WGS) entry which is preliminary data.</text>
</comment>